<comment type="caution">
    <text evidence="4">The sequence shown here is derived from an EMBL/GenBank/DDBJ whole genome shotgun (WGS) entry which is preliminary data.</text>
</comment>
<evidence type="ECO:0000256" key="1">
    <source>
        <dbReference type="SAM" id="MobiDB-lite"/>
    </source>
</evidence>
<evidence type="ECO:0000256" key="2">
    <source>
        <dbReference type="SAM" id="SignalP"/>
    </source>
</evidence>
<dbReference type="Proteomes" id="UP001209570">
    <property type="component" value="Unassembled WGS sequence"/>
</dbReference>
<feature type="compositionally biased region" description="Low complexity" evidence="1">
    <location>
        <begin position="459"/>
        <end position="473"/>
    </location>
</feature>
<dbReference type="SUPFAM" id="SSF51197">
    <property type="entry name" value="Clavaminate synthase-like"/>
    <property type="match status" value="1"/>
</dbReference>
<dbReference type="Pfam" id="PF00903">
    <property type="entry name" value="Glyoxalase"/>
    <property type="match status" value="1"/>
</dbReference>
<dbReference type="PROSITE" id="PS51819">
    <property type="entry name" value="VOC"/>
    <property type="match status" value="1"/>
</dbReference>
<feature type="chain" id="PRO_5042205150" description="VOC domain-containing protein" evidence="2">
    <location>
        <begin position="26"/>
        <end position="669"/>
    </location>
</feature>
<dbReference type="InterPro" id="IPR004360">
    <property type="entry name" value="Glyas_Fos-R_dOase_dom"/>
</dbReference>
<dbReference type="Gene3D" id="2.60.120.330">
    <property type="entry name" value="B-lactam Antibiotic, Isopenicillin N Synthase, Chain"/>
    <property type="match status" value="1"/>
</dbReference>
<gene>
    <name evidence="4" type="ORF">P43SY_005092</name>
</gene>
<dbReference type="SUPFAM" id="SSF54593">
    <property type="entry name" value="Glyoxalase/Bleomycin resistance protein/Dihydroxybiphenyl dioxygenase"/>
    <property type="match status" value="1"/>
</dbReference>
<dbReference type="InterPro" id="IPR037523">
    <property type="entry name" value="VOC_core"/>
</dbReference>
<protein>
    <recommendedName>
        <fullName evidence="3">VOC domain-containing protein</fullName>
    </recommendedName>
</protein>
<dbReference type="EMBL" id="JAKCXM010000138">
    <property type="protein sequence ID" value="KAJ0401072.1"/>
    <property type="molecule type" value="Genomic_DNA"/>
</dbReference>
<name>A0AAD5QAU3_PYTIN</name>
<dbReference type="PANTHER" id="PTHR40855:SF1">
    <property type="entry name" value="CLAVAMINATE SYNTHASE-LIKE PROTEIN"/>
    <property type="match status" value="1"/>
</dbReference>
<evidence type="ECO:0000259" key="3">
    <source>
        <dbReference type="PROSITE" id="PS51819"/>
    </source>
</evidence>
<feature type="region of interest" description="Disordered" evidence="1">
    <location>
        <begin position="455"/>
        <end position="545"/>
    </location>
</feature>
<evidence type="ECO:0000313" key="4">
    <source>
        <dbReference type="EMBL" id="KAJ0401072.1"/>
    </source>
</evidence>
<evidence type="ECO:0000313" key="5">
    <source>
        <dbReference type="Proteomes" id="UP001209570"/>
    </source>
</evidence>
<sequence>MLSLPSFLGALSATWLLLQVPGAFGSDGVTPGFAVPSFDFAQLHKTSPKLLQALQRDGIVSLKNIPKYAELRDEYLRKAAACAVHAKEHGAEFLLHRRLQDGTERYTISTESGRRLDNSGFETVETCPGYQEVYHKFSRVIEGAIASLGQALDASTTIHIKRRQRHLGEQRMTARELMADSVHLDHFHAYEAAPRGLASEKELTLGMHTDNGLMIAMSAPEYFDVQPSGEANSRETRSDDAGLIIQTADGKTVRPSLRADELVLMLGEGINQWVSTTPKLHPVMHGMQYPRGLSYADDSHRLLRVWFGKMVLLSEDHVMHNTGMSYREYTNHTTRYLLESRSDPGFAAVACPSSRRLQASDNKCALKTCKPKAGATSPDMIHSCQVTCNHVGATDDEKLCAENCVCEESSSPATACWMLCVPHLPKSSCPGEQKCNDGFTMETLAMTCVAGGGSAAGNTSVVTSTPSASTTKPSVPPGSTKPKASQKPKPAGGSSSSSRAGSQVNAGETPKPSKSRRPSTPSPTDADVEETEDASSSMDADPSQDKMRLRQVLVLSRDLARSTQFYQEGLGLRLLRSSDTFAEFDTRSGVPLCVKLAQSEAACSAGYTPFLNFDIQDLSDAVPRLLMLGAIMDGPIKYPAHGKVAALRSPDGVMIGLYEPNTWENVTSA</sequence>
<dbReference type="Gene3D" id="3.10.180.10">
    <property type="entry name" value="2,3-Dihydroxybiphenyl 1,2-Dioxygenase, domain 1"/>
    <property type="match status" value="1"/>
</dbReference>
<dbReference type="InterPro" id="IPR029068">
    <property type="entry name" value="Glyas_Bleomycin-R_OHBP_Dase"/>
</dbReference>
<feature type="compositionally biased region" description="Low complexity" evidence="1">
    <location>
        <begin position="485"/>
        <end position="503"/>
    </location>
</feature>
<feature type="domain" description="VOC" evidence="3">
    <location>
        <begin position="548"/>
        <end position="660"/>
    </location>
</feature>
<accession>A0AAD5QAU3</accession>
<feature type="signal peptide" evidence="2">
    <location>
        <begin position="1"/>
        <end position="25"/>
    </location>
</feature>
<keyword evidence="5" id="KW-1185">Reference proteome</keyword>
<dbReference type="AlphaFoldDB" id="A0AAD5QAU3"/>
<dbReference type="PANTHER" id="PTHR40855">
    <property type="entry name" value="DIOX_N DOMAIN-CONTAINING PROTEIN"/>
    <property type="match status" value="1"/>
</dbReference>
<organism evidence="4 5">
    <name type="scientific">Pythium insidiosum</name>
    <name type="common">Pythiosis disease agent</name>
    <dbReference type="NCBI Taxonomy" id="114742"/>
    <lineage>
        <taxon>Eukaryota</taxon>
        <taxon>Sar</taxon>
        <taxon>Stramenopiles</taxon>
        <taxon>Oomycota</taxon>
        <taxon>Peronosporomycetes</taxon>
        <taxon>Pythiales</taxon>
        <taxon>Pythiaceae</taxon>
        <taxon>Pythium</taxon>
    </lineage>
</organism>
<reference evidence="4" key="1">
    <citation type="submission" date="2021-12" db="EMBL/GenBank/DDBJ databases">
        <title>Prjna785345.</title>
        <authorList>
            <person name="Rujirawat T."/>
            <person name="Krajaejun T."/>
        </authorList>
    </citation>
    <scope>NUCLEOTIDE SEQUENCE</scope>
    <source>
        <strain evidence="4">Pi057C3</strain>
    </source>
</reference>
<keyword evidence="2" id="KW-0732">Signal</keyword>
<proteinExistence type="predicted"/>
<dbReference type="InterPro" id="IPR027443">
    <property type="entry name" value="IPNS-like_sf"/>
</dbReference>